<dbReference type="Proteomes" id="UP000239757">
    <property type="component" value="Unassembled WGS sequence"/>
</dbReference>
<dbReference type="OrthoDB" id="58903at2759"/>
<organism evidence="2 3">
    <name type="scientific">Gossypium barbadense</name>
    <name type="common">Sea Island cotton</name>
    <name type="synonym">Hibiscus barbadensis</name>
    <dbReference type="NCBI Taxonomy" id="3634"/>
    <lineage>
        <taxon>Eukaryota</taxon>
        <taxon>Viridiplantae</taxon>
        <taxon>Streptophyta</taxon>
        <taxon>Embryophyta</taxon>
        <taxon>Tracheophyta</taxon>
        <taxon>Spermatophyta</taxon>
        <taxon>Magnoliopsida</taxon>
        <taxon>eudicotyledons</taxon>
        <taxon>Gunneridae</taxon>
        <taxon>Pentapetalae</taxon>
        <taxon>rosids</taxon>
        <taxon>malvids</taxon>
        <taxon>Malvales</taxon>
        <taxon>Malvaceae</taxon>
        <taxon>Malvoideae</taxon>
        <taxon>Gossypium</taxon>
    </lineage>
</organism>
<name>A0A2P5XIS8_GOSBA</name>
<keyword evidence="1" id="KW-0812">Transmembrane</keyword>
<feature type="transmembrane region" description="Helical" evidence="1">
    <location>
        <begin position="55"/>
        <end position="79"/>
    </location>
</feature>
<feature type="transmembrane region" description="Helical" evidence="1">
    <location>
        <begin position="100"/>
        <end position="120"/>
    </location>
</feature>
<keyword evidence="1" id="KW-0472">Membrane</keyword>
<gene>
    <name evidence="2" type="ORF">GOBAR_AA17456</name>
</gene>
<sequence>MSGGTPVAGGYMRQRHSQGYASGNEDLEDDACSRLQPLSPAILRTRTWTEILENVLWVASALFIIYFGDRHSNLIYLLWHDDRIRSSSMEFMYTSEEAASWIMHFLYLYMALTSCLPEYGHVEQIARKVKFYLIKVTNRMPLYLGLIGIGLNVAIFFYTSMLAWSVRRFDEKWELLSIIALPFLTLLGLVSFCLLCFALWPIWGFLTLPLLFTLFMAGLVLYPHIMIETLRPQNDFFRID</sequence>
<keyword evidence="1" id="KW-1133">Transmembrane helix</keyword>
<dbReference type="EMBL" id="KZ664790">
    <property type="protein sequence ID" value="PPS03214.1"/>
    <property type="molecule type" value="Genomic_DNA"/>
</dbReference>
<dbReference type="InterPro" id="IPR033579">
    <property type="entry name" value="TMEM128"/>
</dbReference>
<evidence type="ECO:0000313" key="2">
    <source>
        <dbReference type="EMBL" id="PPS03214.1"/>
    </source>
</evidence>
<dbReference type="PANTHER" id="PTHR31134:SF1">
    <property type="entry name" value="TRANSMEMBRANE PROTEIN 128"/>
    <property type="match status" value="1"/>
</dbReference>
<feature type="transmembrane region" description="Helical" evidence="1">
    <location>
        <begin position="175"/>
        <end position="200"/>
    </location>
</feature>
<evidence type="ECO:0000256" key="1">
    <source>
        <dbReference type="SAM" id="Phobius"/>
    </source>
</evidence>
<dbReference type="Pfam" id="PF20479">
    <property type="entry name" value="TMEM128"/>
    <property type="match status" value="2"/>
</dbReference>
<protein>
    <recommendedName>
        <fullName evidence="4">Transmembrane protein 128</fullName>
    </recommendedName>
</protein>
<feature type="transmembrane region" description="Helical" evidence="1">
    <location>
        <begin position="206"/>
        <end position="225"/>
    </location>
</feature>
<feature type="transmembrane region" description="Helical" evidence="1">
    <location>
        <begin position="140"/>
        <end position="163"/>
    </location>
</feature>
<dbReference type="PANTHER" id="PTHR31134">
    <property type="entry name" value="TRANSMEMBRANE PROTEIN 128"/>
    <property type="match status" value="1"/>
</dbReference>
<evidence type="ECO:0000313" key="3">
    <source>
        <dbReference type="Proteomes" id="UP000239757"/>
    </source>
</evidence>
<evidence type="ECO:0008006" key="4">
    <source>
        <dbReference type="Google" id="ProtNLM"/>
    </source>
</evidence>
<proteinExistence type="predicted"/>
<accession>A0A2P5XIS8</accession>
<dbReference type="AlphaFoldDB" id="A0A2P5XIS8"/>
<reference evidence="2 3" key="1">
    <citation type="submission" date="2015-01" db="EMBL/GenBank/DDBJ databases">
        <title>Genome of allotetraploid Gossypium barbadense reveals genomic plasticity and fiber elongation in cotton evolution.</title>
        <authorList>
            <person name="Chen X."/>
            <person name="Liu X."/>
            <person name="Zhao B."/>
            <person name="Zheng H."/>
            <person name="Hu Y."/>
            <person name="Lu G."/>
            <person name="Yang C."/>
            <person name="Chen J."/>
            <person name="Shan C."/>
            <person name="Zhang L."/>
            <person name="Zhou Y."/>
            <person name="Wang L."/>
            <person name="Guo W."/>
            <person name="Bai Y."/>
            <person name="Ruan J."/>
            <person name="Shangguan X."/>
            <person name="Mao Y."/>
            <person name="Jiang J."/>
            <person name="Zhu Y."/>
            <person name="Lei J."/>
            <person name="Kang H."/>
            <person name="Chen S."/>
            <person name="He X."/>
            <person name="Wang R."/>
            <person name="Wang Y."/>
            <person name="Chen J."/>
            <person name="Wang L."/>
            <person name="Yu S."/>
            <person name="Wang B."/>
            <person name="Wei J."/>
            <person name="Song S."/>
            <person name="Lu X."/>
            <person name="Gao Z."/>
            <person name="Gu W."/>
            <person name="Deng X."/>
            <person name="Ma D."/>
            <person name="Wang S."/>
            <person name="Liang W."/>
            <person name="Fang L."/>
            <person name="Cai C."/>
            <person name="Zhu X."/>
            <person name="Zhou B."/>
            <person name="Zhang Y."/>
            <person name="Chen Z."/>
            <person name="Xu S."/>
            <person name="Zhu R."/>
            <person name="Wang S."/>
            <person name="Zhang T."/>
            <person name="Zhao G."/>
        </authorList>
    </citation>
    <scope>NUCLEOTIDE SEQUENCE [LARGE SCALE GENOMIC DNA]</scope>
    <source>
        <strain evidence="3">cv. Xinhai21</strain>
        <tissue evidence="2">Leaf</tissue>
    </source>
</reference>